<dbReference type="Pfam" id="PF08281">
    <property type="entry name" value="Sigma70_r4_2"/>
    <property type="match status" value="1"/>
</dbReference>
<dbReference type="SUPFAM" id="SSF88946">
    <property type="entry name" value="Sigma2 domain of RNA polymerase sigma factors"/>
    <property type="match status" value="1"/>
</dbReference>
<dbReference type="InterPro" id="IPR039425">
    <property type="entry name" value="RNA_pol_sigma-70-like"/>
</dbReference>
<keyword evidence="8" id="KW-1185">Reference proteome</keyword>
<evidence type="ECO:0000256" key="4">
    <source>
        <dbReference type="ARBA" id="ARBA00023163"/>
    </source>
</evidence>
<evidence type="ECO:0000259" key="6">
    <source>
        <dbReference type="Pfam" id="PF08281"/>
    </source>
</evidence>
<dbReference type="SUPFAM" id="SSF88659">
    <property type="entry name" value="Sigma3 and sigma4 domains of RNA polymerase sigma factors"/>
    <property type="match status" value="1"/>
</dbReference>
<keyword evidence="3" id="KW-0731">Sigma factor</keyword>
<evidence type="ECO:0000256" key="1">
    <source>
        <dbReference type="ARBA" id="ARBA00010641"/>
    </source>
</evidence>
<dbReference type="InterPro" id="IPR013325">
    <property type="entry name" value="RNA_pol_sigma_r2"/>
</dbReference>
<dbReference type="NCBIfam" id="TIGR02985">
    <property type="entry name" value="Sig70_bacteroi1"/>
    <property type="match status" value="1"/>
</dbReference>
<dbReference type="RefSeq" id="WP_191190088.1">
    <property type="nucleotide sequence ID" value="NZ_JACWMY010000008.1"/>
</dbReference>
<dbReference type="PANTHER" id="PTHR43133">
    <property type="entry name" value="RNA POLYMERASE ECF-TYPE SIGMA FACTO"/>
    <property type="match status" value="1"/>
</dbReference>
<protein>
    <submittedName>
        <fullName evidence="7">RNA polymerase sigma-70 factor</fullName>
    </submittedName>
</protein>
<sequence length="189" mass="21560">MQLSLTDEELMDLLRQNDPQALEALFNRYYRSLCQFCAVYIKDSAIAEEIIANLFMKVWDNRGETRVLNVKNYLFTAAKNLSLNHIQKKKEPVCAIEDADIHQQLLQDTNTPFKILSARESYNKMLSLINTLPPAQRQVLLMSRVDGMCKQEVAGILGITVRTVETTLYQSIKKLRELLKGSTNFTTGA</sequence>
<comment type="caution">
    <text evidence="7">The sequence shown here is derived from an EMBL/GenBank/DDBJ whole genome shotgun (WGS) entry which is preliminary data.</text>
</comment>
<feature type="domain" description="RNA polymerase sigma factor 70 region 4 type 2" evidence="6">
    <location>
        <begin position="124"/>
        <end position="175"/>
    </location>
</feature>
<dbReference type="InterPro" id="IPR013249">
    <property type="entry name" value="RNA_pol_sigma70_r4_t2"/>
</dbReference>
<evidence type="ECO:0000256" key="3">
    <source>
        <dbReference type="ARBA" id="ARBA00023082"/>
    </source>
</evidence>
<dbReference type="EMBL" id="JACWMY010000008">
    <property type="protein sequence ID" value="MBD1365432.1"/>
    <property type="molecule type" value="Genomic_DNA"/>
</dbReference>
<dbReference type="PANTHER" id="PTHR43133:SF46">
    <property type="entry name" value="RNA POLYMERASE SIGMA-70 FACTOR ECF SUBFAMILY"/>
    <property type="match status" value="1"/>
</dbReference>
<dbReference type="Proteomes" id="UP000606600">
    <property type="component" value="Unassembled WGS sequence"/>
</dbReference>
<dbReference type="InterPro" id="IPR014284">
    <property type="entry name" value="RNA_pol_sigma-70_dom"/>
</dbReference>
<keyword evidence="4" id="KW-0804">Transcription</keyword>
<organism evidence="7 8">
    <name type="scientific">Mucilaginibacter pankratovii</name>
    <dbReference type="NCBI Taxonomy" id="2772110"/>
    <lineage>
        <taxon>Bacteria</taxon>
        <taxon>Pseudomonadati</taxon>
        <taxon>Bacteroidota</taxon>
        <taxon>Sphingobacteriia</taxon>
        <taxon>Sphingobacteriales</taxon>
        <taxon>Sphingobacteriaceae</taxon>
        <taxon>Mucilaginibacter</taxon>
    </lineage>
</organism>
<evidence type="ECO:0000259" key="5">
    <source>
        <dbReference type="Pfam" id="PF04542"/>
    </source>
</evidence>
<dbReference type="Gene3D" id="1.10.1740.10">
    <property type="match status" value="1"/>
</dbReference>
<evidence type="ECO:0000256" key="2">
    <source>
        <dbReference type="ARBA" id="ARBA00023015"/>
    </source>
</evidence>
<dbReference type="InterPro" id="IPR036388">
    <property type="entry name" value="WH-like_DNA-bd_sf"/>
</dbReference>
<dbReference type="InterPro" id="IPR013324">
    <property type="entry name" value="RNA_pol_sigma_r3/r4-like"/>
</dbReference>
<feature type="domain" description="RNA polymerase sigma-70 region 2" evidence="5">
    <location>
        <begin position="25"/>
        <end position="90"/>
    </location>
</feature>
<evidence type="ECO:0000313" key="8">
    <source>
        <dbReference type="Proteomes" id="UP000606600"/>
    </source>
</evidence>
<comment type="similarity">
    <text evidence="1">Belongs to the sigma-70 factor family. ECF subfamily.</text>
</comment>
<gene>
    <name evidence="7" type="ORF">IDJ77_16580</name>
</gene>
<dbReference type="InterPro" id="IPR007627">
    <property type="entry name" value="RNA_pol_sigma70_r2"/>
</dbReference>
<dbReference type="Gene3D" id="1.10.10.10">
    <property type="entry name" value="Winged helix-like DNA-binding domain superfamily/Winged helix DNA-binding domain"/>
    <property type="match status" value="1"/>
</dbReference>
<proteinExistence type="inferred from homology"/>
<keyword evidence="2" id="KW-0805">Transcription regulation</keyword>
<dbReference type="Pfam" id="PF04542">
    <property type="entry name" value="Sigma70_r2"/>
    <property type="match status" value="1"/>
</dbReference>
<dbReference type="InterPro" id="IPR014327">
    <property type="entry name" value="RNA_pol_sigma70_bacteroid"/>
</dbReference>
<name>A0ABR7WVX8_9SPHI</name>
<dbReference type="CDD" id="cd06171">
    <property type="entry name" value="Sigma70_r4"/>
    <property type="match status" value="1"/>
</dbReference>
<dbReference type="NCBIfam" id="TIGR02937">
    <property type="entry name" value="sigma70-ECF"/>
    <property type="match status" value="1"/>
</dbReference>
<evidence type="ECO:0000313" key="7">
    <source>
        <dbReference type="EMBL" id="MBD1365432.1"/>
    </source>
</evidence>
<accession>A0ABR7WVX8</accession>
<reference evidence="7 8" key="1">
    <citation type="submission" date="2020-09" db="EMBL/GenBank/DDBJ databases">
        <title>Novel species of Mucilaginibacter isolated from a glacier on the Tibetan Plateau.</title>
        <authorList>
            <person name="Liu Q."/>
            <person name="Xin Y.-H."/>
        </authorList>
    </citation>
    <scope>NUCLEOTIDE SEQUENCE [LARGE SCALE GENOMIC DNA]</scope>
    <source>
        <strain evidence="7 8">ZT4R22</strain>
    </source>
</reference>